<proteinExistence type="predicted"/>
<accession>H6L3J7</accession>
<dbReference type="HOGENOM" id="CLU_1244615_0_0_10"/>
<sequence>MLEINGLDYRLGPKGPRLKMDGIAWPKGQYLLLGNAQSPELRAFLELLQGSRKTQQGEILWEGSQSLAHRRWAFQHLYSDFDFGPEKTVMKVLRFWARLEGLRPWAAHRLEEWGLAPNRKMEQLGEEQKWALQIVLGLQRGVSWYLLERPFAQLSPAEAWPILQLLELAKKQHYGLLLWSSQSDSQALFGPEKQWLWRKGQLLPLSKLPPEQAIFDRQNYPD</sequence>
<protein>
    <submittedName>
        <fullName evidence="1">ABC transporter-related protein</fullName>
    </submittedName>
</protein>
<gene>
    <name evidence="1" type="ordered locus">SGRA_2216</name>
</gene>
<organism evidence="1 2">
    <name type="scientific">Saprospira grandis (strain Lewin)</name>
    <dbReference type="NCBI Taxonomy" id="984262"/>
    <lineage>
        <taxon>Bacteria</taxon>
        <taxon>Pseudomonadati</taxon>
        <taxon>Bacteroidota</taxon>
        <taxon>Saprospiria</taxon>
        <taxon>Saprospirales</taxon>
        <taxon>Saprospiraceae</taxon>
        <taxon>Saprospira</taxon>
    </lineage>
</organism>
<dbReference type="eggNOG" id="COG1131">
    <property type="taxonomic scope" value="Bacteria"/>
</dbReference>
<name>H6L3J7_SAPGL</name>
<dbReference type="InterPro" id="IPR027417">
    <property type="entry name" value="P-loop_NTPase"/>
</dbReference>
<dbReference type="STRING" id="984262.SGRA_2216"/>
<keyword evidence="2" id="KW-1185">Reference proteome</keyword>
<dbReference type="EMBL" id="CP002831">
    <property type="protein sequence ID" value="AFC24945.1"/>
    <property type="molecule type" value="Genomic_DNA"/>
</dbReference>
<dbReference type="SUPFAM" id="SSF52540">
    <property type="entry name" value="P-loop containing nucleoside triphosphate hydrolases"/>
    <property type="match status" value="1"/>
</dbReference>
<evidence type="ECO:0000313" key="1">
    <source>
        <dbReference type="EMBL" id="AFC24945.1"/>
    </source>
</evidence>
<reference evidence="1 2" key="1">
    <citation type="journal article" date="2012" name="Stand. Genomic Sci.">
        <title>Complete genome sequencing and analysis of Saprospira grandis str. Lewin, a predatory marine bacterium.</title>
        <authorList>
            <person name="Saw J.H."/>
            <person name="Yuryev A."/>
            <person name="Kanbe M."/>
            <person name="Hou S."/>
            <person name="Young A.G."/>
            <person name="Aizawa S."/>
            <person name="Alam M."/>
        </authorList>
    </citation>
    <scope>NUCLEOTIDE SEQUENCE [LARGE SCALE GENOMIC DNA]</scope>
    <source>
        <strain evidence="1 2">Lewin</strain>
    </source>
</reference>
<evidence type="ECO:0000313" key="2">
    <source>
        <dbReference type="Proteomes" id="UP000007519"/>
    </source>
</evidence>
<dbReference type="Proteomes" id="UP000007519">
    <property type="component" value="Chromosome"/>
</dbReference>
<dbReference type="OrthoDB" id="9819145at2"/>
<dbReference type="AlphaFoldDB" id="H6L3J7"/>
<dbReference type="RefSeq" id="WP_015692560.1">
    <property type="nucleotide sequence ID" value="NC_016940.1"/>
</dbReference>
<dbReference type="KEGG" id="sgn:SGRA_2216"/>